<accession>A0ABV9JX92</accession>
<protein>
    <submittedName>
        <fullName evidence="3">AAA family ATPase</fullName>
    </submittedName>
</protein>
<feature type="domain" description="Protein CR006 P-loop" evidence="2">
    <location>
        <begin position="17"/>
        <end position="440"/>
    </location>
</feature>
<evidence type="ECO:0000313" key="3">
    <source>
        <dbReference type="EMBL" id="MFC4662425.1"/>
    </source>
</evidence>
<dbReference type="Pfam" id="PF13166">
    <property type="entry name" value="AAA_13"/>
    <property type="match status" value="1"/>
</dbReference>
<proteinExistence type="predicted"/>
<reference evidence="4" key="1">
    <citation type="journal article" date="2019" name="Int. J. Syst. Evol. Microbiol.">
        <title>The Global Catalogue of Microorganisms (GCM) 10K type strain sequencing project: providing services to taxonomists for standard genome sequencing and annotation.</title>
        <authorList>
            <consortium name="The Broad Institute Genomics Platform"/>
            <consortium name="The Broad Institute Genome Sequencing Center for Infectious Disease"/>
            <person name="Wu L."/>
            <person name="Ma J."/>
        </authorList>
    </citation>
    <scope>NUCLEOTIDE SEQUENCE [LARGE SCALE GENOMIC DNA]</scope>
    <source>
        <strain evidence="4">CCUG 37257</strain>
    </source>
</reference>
<dbReference type="InterPro" id="IPR026866">
    <property type="entry name" value="CR006_AAA"/>
</dbReference>
<comment type="caution">
    <text evidence="3">The sequence shown here is derived from an EMBL/GenBank/DDBJ whole genome shotgun (WGS) entry which is preliminary data.</text>
</comment>
<keyword evidence="1" id="KW-0175">Coiled coil</keyword>
<dbReference type="EMBL" id="JBHSFT010000014">
    <property type="protein sequence ID" value="MFC4662425.1"/>
    <property type="molecule type" value="Genomic_DNA"/>
</dbReference>
<organism evidence="3 4">
    <name type="scientific">Oceanobacillus aidingensis</name>
    <dbReference type="NCBI Taxonomy" id="645964"/>
    <lineage>
        <taxon>Bacteria</taxon>
        <taxon>Bacillati</taxon>
        <taxon>Bacillota</taxon>
        <taxon>Bacilli</taxon>
        <taxon>Bacillales</taxon>
        <taxon>Bacillaceae</taxon>
        <taxon>Oceanobacillus</taxon>
    </lineage>
</organism>
<dbReference type="RefSeq" id="WP_379542374.1">
    <property type="nucleotide sequence ID" value="NZ_JBHSFT010000014.1"/>
</dbReference>
<sequence>MHLDLASSILFKDDNLALDKDINFIFGKNGTGKSTISNLIKDTKVTDFDVRIFQGFESVLGEDDRLNAVILGEENKSVNKQVNEIDKDILNINSEIEKIKLTISQPEDDKTENLYSEHQNALNEKKKKENEIIKFYTDSARQISKDNKLVNNARSYNRNVFKGEIAKSKYLDKGAIEKFENTLKSEKKFAKEMFFPTLGLDKYLDSVNEILNAKVESKIIIEELQNDSEKLTFAQTGLEIHSEDDNCAFCGNKVSGERLHALKSYFSADEVKGLSERIIKGKELVSQQINMLTDLNIIKNDFYPNFIESVNKLEKDLADLKVKQLTFFQNLEDSLDDKQKHLFEQRDKLDLEIPSSFNDISKEYAALVEKNNDFANNFVENQENAKRELRYHEVFKLVEDFQLGVKNTELESLEKTEESAREAIEKETDKIKKNEDKIVKL</sequence>
<keyword evidence="4" id="KW-1185">Reference proteome</keyword>
<evidence type="ECO:0000259" key="2">
    <source>
        <dbReference type="Pfam" id="PF13166"/>
    </source>
</evidence>
<name>A0ABV9JX92_9BACI</name>
<evidence type="ECO:0000313" key="4">
    <source>
        <dbReference type="Proteomes" id="UP001595988"/>
    </source>
</evidence>
<dbReference type="Proteomes" id="UP001595988">
    <property type="component" value="Unassembled WGS sequence"/>
</dbReference>
<gene>
    <name evidence="3" type="ORF">ACFO3P_09495</name>
</gene>
<feature type="coiled-coil region" evidence="1">
    <location>
        <begin position="410"/>
        <end position="437"/>
    </location>
</feature>
<evidence type="ECO:0000256" key="1">
    <source>
        <dbReference type="SAM" id="Coils"/>
    </source>
</evidence>